<evidence type="ECO:0000313" key="2">
    <source>
        <dbReference type="Proteomes" id="UP000887577"/>
    </source>
</evidence>
<keyword evidence="1" id="KW-0732">Signal</keyword>
<dbReference type="Proteomes" id="UP000887577">
    <property type="component" value="Unplaced"/>
</dbReference>
<dbReference type="WBParaSite" id="PSU_v2.g18908.t1">
    <property type="protein sequence ID" value="PSU_v2.g18908.t1"/>
    <property type="gene ID" value="PSU_v2.g18908"/>
</dbReference>
<evidence type="ECO:0000256" key="1">
    <source>
        <dbReference type="SAM" id="SignalP"/>
    </source>
</evidence>
<sequence length="94" mass="10680">MILLLFLVMKFEKTDPIKASTSDGNLSDNSCTIFIDAEKEVIVANTAEFGAMTVLFSQLLGQNENSLFFKIDINRKLKLQFDDIKTAEKNWEND</sequence>
<feature type="chain" id="PRO_5037849173" evidence="1">
    <location>
        <begin position="20"/>
        <end position="94"/>
    </location>
</feature>
<feature type="signal peptide" evidence="1">
    <location>
        <begin position="1"/>
        <end position="19"/>
    </location>
</feature>
<accession>A0A914YF51</accession>
<name>A0A914YF51_9BILA</name>
<keyword evidence="2" id="KW-1185">Reference proteome</keyword>
<dbReference type="AlphaFoldDB" id="A0A914YF51"/>
<organism evidence="2 3">
    <name type="scientific">Panagrolaimus superbus</name>
    <dbReference type="NCBI Taxonomy" id="310955"/>
    <lineage>
        <taxon>Eukaryota</taxon>
        <taxon>Metazoa</taxon>
        <taxon>Ecdysozoa</taxon>
        <taxon>Nematoda</taxon>
        <taxon>Chromadorea</taxon>
        <taxon>Rhabditida</taxon>
        <taxon>Tylenchina</taxon>
        <taxon>Panagrolaimomorpha</taxon>
        <taxon>Panagrolaimoidea</taxon>
        <taxon>Panagrolaimidae</taxon>
        <taxon>Panagrolaimus</taxon>
    </lineage>
</organism>
<reference evidence="3" key="1">
    <citation type="submission" date="2022-11" db="UniProtKB">
        <authorList>
            <consortium name="WormBaseParasite"/>
        </authorList>
    </citation>
    <scope>IDENTIFICATION</scope>
</reference>
<protein>
    <submittedName>
        <fullName evidence="3">Uncharacterized protein</fullName>
    </submittedName>
</protein>
<proteinExistence type="predicted"/>
<evidence type="ECO:0000313" key="3">
    <source>
        <dbReference type="WBParaSite" id="PSU_v2.g18908.t1"/>
    </source>
</evidence>